<dbReference type="AlphaFoldDB" id="A0A5N6UY59"/>
<dbReference type="OrthoDB" id="5431013at2759"/>
<dbReference type="PANTHER" id="PTHR36167:SF4">
    <property type="entry name" value="FUNGAL N-TERMINAL DOMAIN-CONTAINING PROTEIN"/>
    <property type="match status" value="1"/>
</dbReference>
<dbReference type="GO" id="GO:0006355">
    <property type="term" value="P:regulation of DNA-templated transcription"/>
    <property type="evidence" value="ECO:0007669"/>
    <property type="project" value="InterPro"/>
</dbReference>
<feature type="compositionally biased region" description="Polar residues" evidence="1">
    <location>
        <begin position="239"/>
        <end position="248"/>
    </location>
</feature>
<keyword evidence="3" id="KW-1185">Reference proteome</keyword>
<sequence length="540" mass="60200">MEAIGAASAILSIATAGVQCSVRLISFAAQIKTAPERITHIAEDVSINASILQQVGELVKQSIDGGELPDCRENKEDQEQHSMVAEEGAKPTEAKQGVFNSSGLETTMKIATKCEGIFSALNDRLQNASKQLNYGSGKIVRVKLSRLERLKWPFLQPEIDTMREELKDSRGTLTLMLQVAMLAYSSKAMQRPNWQLQHNTMIIPYSQEDLTWIKRSIVAIRKTQNLENDPKKESLPTRFASSESSTCQLSDAHAMTAHSKSSEAISENTVPKLKSNLKAGKCSIFDPIEHDPSPKLQEYFSISQRQMECTQTGTISEPAEPSSETLTVHLLTPQASIQDNEILINYRHHTANLSSKEIKSQLDAWKSSTPSSICEQLQALTFKERFALDTNNLIGHPTQYPFYKVRLEWIHLGEYGPIIDGLESRKARALTVITSSETSLLPPPRSFYPNWSCGKQDRFVPCPPPGRRPKLKVEIDEMNDMPQAHVPESEAASAVVLPPPSPTIKREGEKEEEGDQDDRLSENDWEAEDIVQDLLATYTT</sequence>
<dbReference type="EMBL" id="ML738618">
    <property type="protein sequence ID" value="KAE8163373.1"/>
    <property type="molecule type" value="Genomic_DNA"/>
</dbReference>
<protein>
    <recommendedName>
        <fullName evidence="4">Fungal N-terminal domain-containing protein</fullName>
    </recommendedName>
</protein>
<dbReference type="PANTHER" id="PTHR36167">
    <property type="entry name" value="C2H2 FINGER DOMAIN TRANSCRIPTION FACTOR (EUROFUNG)-RELATED"/>
    <property type="match status" value="1"/>
</dbReference>
<dbReference type="Proteomes" id="UP000326950">
    <property type="component" value="Unassembled WGS sequence"/>
</dbReference>
<evidence type="ECO:0000256" key="1">
    <source>
        <dbReference type="SAM" id="MobiDB-lite"/>
    </source>
</evidence>
<feature type="region of interest" description="Disordered" evidence="1">
    <location>
        <begin position="229"/>
        <end position="248"/>
    </location>
</feature>
<reference evidence="2 3" key="1">
    <citation type="submission" date="2019-04" db="EMBL/GenBank/DDBJ databases">
        <title>Friends and foes A comparative genomics study of 23 Aspergillus species from section Flavi.</title>
        <authorList>
            <consortium name="DOE Joint Genome Institute"/>
            <person name="Kjaerbolling I."/>
            <person name="Vesth T."/>
            <person name="Frisvad J.C."/>
            <person name="Nybo J.L."/>
            <person name="Theobald S."/>
            <person name="Kildgaard S."/>
            <person name="Isbrandt T."/>
            <person name="Kuo A."/>
            <person name="Sato A."/>
            <person name="Lyhne E.K."/>
            <person name="Kogle M.E."/>
            <person name="Wiebenga A."/>
            <person name="Kun R.S."/>
            <person name="Lubbers R.J."/>
            <person name="Makela M.R."/>
            <person name="Barry K."/>
            <person name="Chovatia M."/>
            <person name="Clum A."/>
            <person name="Daum C."/>
            <person name="Haridas S."/>
            <person name="He G."/>
            <person name="LaButti K."/>
            <person name="Lipzen A."/>
            <person name="Mondo S."/>
            <person name="Riley R."/>
            <person name="Salamov A."/>
            <person name="Simmons B.A."/>
            <person name="Magnuson J.K."/>
            <person name="Henrissat B."/>
            <person name="Mortensen U.H."/>
            <person name="Larsen T.O."/>
            <person name="Devries R.P."/>
            <person name="Grigoriev I.V."/>
            <person name="Machida M."/>
            <person name="Baker S.E."/>
            <person name="Andersen M.R."/>
        </authorList>
    </citation>
    <scope>NUCLEOTIDE SEQUENCE [LARGE SCALE GENOMIC DNA]</scope>
    <source>
        <strain evidence="2 3">CBS 117626</strain>
    </source>
</reference>
<organism evidence="2 3">
    <name type="scientific">Aspergillus tamarii</name>
    <dbReference type="NCBI Taxonomy" id="41984"/>
    <lineage>
        <taxon>Eukaryota</taxon>
        <taxon>Fungi</taxon>
        <taxon>Dikarya</taxon>
        <taxon>Ascomycota</taxon>
        <taxon>Pezizomycotina</taxon>
        <taxon>Eurotiomycetes</taxon>
        <taxon>Eurotiomycetidae</taxon>
        <taxon>Eurotiales</taxon>
        <taxon>Aspergillaceae</taxon>
        <taxon>Aspergillus</taxon>
        <taxon>Aspergillus subgen. Circumdati</taxon>
    </lineage>
</organism>
<evidence type="ECO:0000313" key="3">
    <source>
        <dbReference type="Proteomes" id="UP000326950"/>
    </source>
</evidence>
<name>A0A5N6UY59_ASPTM</name>
<gene>
    <name evidence="2" type="ORF">BDV40DRAFT_299503</name>
</gene>
<feature type="compositionally biased region" description="Basic and acidic residues" evidence="1">
    <location>
        <begin position="69"/>
        <end position="80"/>
    </location>
</feature>
<evidence type="ECO:0000313" key="2">
    <source>
        <dbReference type="EMBL" id="KAE8163373.1"/>
    </source>
</evidence>
<feature type="region of interest" description="Disordered" evidence="1">
    <location>
        <begin position="486"/>
        <end position="528"/>
    </location>
</feature>
<feature type="region of interest" description="Disordered" evidence="1">
    <location>
        <begin position="66"/>
        <end position="92"/>
    </location>
</feature>
<dbReference type="InterPro" id="IPR039327">
    <property type="entry name" value="CON7-like"/>
</dbReference>
<proteinExistence type="predicted"/>
<accession>A0A5N6UY59</accession>
<evidence type="ECO:0008006" key="4">
    <source>
        <dbReference type="Google" id="ProtNLM"/>
    </source>
</evidence>